<reference evidence="2" key="2">
    <citation type="submission" date="2015-06" db="UniProtKB">
        <authorList>
            <consortium name="EnsemblPlants"/>
        </authorList>
    </citation>
    <scope>IDENTIFICATION</scope>
</reference>
<dbReference type="AlphaFoldDB" id="A0A0E0R317"/>
<organism evidence="2 3">
    <name type="scientific">Oryza rufipogon</name>
    <name type="common">Brownbeard rice</name>
    <name type="synonym">Asian wild rice</name>
    <dbReference type="NCBI Taxonomy" id="4529"/>
    <lineage>
        <taxon>Eukaryota</taxon>
        <taxon>Viridiplantae</taxon>
        <taxon>Streptophyta</taxon>
        <taxon>Embryophyta</taxon>
        <taxon>Tracheophyta</taxon>
        <taxon>Spermatophyta</taxon>
        <taxon>Magnoliopsida</taxon>
        <taxon>Liliopsida</taxon>
        <taxon>Poales</taxon>
        <taxon>Poaceae</taxon>
        <taxon>BOP clade</taxon>
        <taxon>Oryzoideae</taxon>
        <taxon>Oryzeae</taxon>
        <taxon>Oryzinae</taxon>
        <taxon>Oryza</taxon>
    </lineage>
</organism>
<evidence type="ECO:0000256" key="1">
    <source>
        <dbReference type="SAM" id="SignalP"/>
    </source>
</evidence>
<accession>A0A0E0R317</accession>
<feature type="signal peptide" evidence="1">
    <location>
        <begin position="1"/>
        <end position="17"/>
    </location>
</feature>
<protein>
    <submittedName>
        <fullName evidence="2">Uncharacterized protein</fullName>
    </submittedName>
</protein>
<evidence type="ECO:0000313" key="2">
    <source>
        <dbReference type="EnsemblPlants" id="ORUFI11G00100.1"/>
    </source>
</evidence>
<keyword evidence="1" id="KW-0732">Signal</keyword>
<dbReference type="HOGENOM" id="CLU_2658814_0_0_1"/>
<name>A0A0E0R317_ORYRU</name>
<dbReference type="Gramene" id="ORUFI11G00100.1">
    <property type="protein sequence ID" value="ORUFI11G00100.1"/>
    <property type="gene ID" value="ORUFI11G00100"/>
</dbReference>
<feature type="chain" id="PRO_5002372097" evidence="1">
    <location>
        <begin position="18"/>
        <end position="76"/>
    </location>
</feature>
<keyword evidence="3" id="KW-1185">Reference proteome</keyword>
<sequence length="76" mass="8624">MTSAHSSLFRWTLLVDGLWVGMNEISDFIDPLLLDAIDALPSLDCSFILPNAASSQVRHLPTMLAYYAWRRPCRSR</sequence>
<reference evidence="3" key="1">
    <citation type="submission" date="2013-06" db="EMBL/GenBank/DDBJ databases">
        <authorList>
            <person name="Zhao Q."/>
        </authorList>
    </citation>
    <scope>NUCLEOTIDE SEQUENCE</scope>
    <source>
        <strain evidence="3">cv. W1943</strain>
    </source>
</reference>
<dbReference type="Proteomes" id="UP000008022">
    <property type="component" value="Unassembled WGS sequence"/>
</dbReference>
<proteinExistence type="predicted"/>
<dbReference type="EnsemblPlants" id="ORUFI11G00100.1">
    <property type="protein sequence ID" value="ORUFI11G00100.1"/>
    <property type="gene ID" value="ORUFI11G00100"/>
</dbReference>
<evidence type="ECO:0000313" key="3">
    <source>
        <dbReference type="Proteomes" id="UP000008022"/>
    </source>
</evidence>